<reference evidence="2 3" key="1">
    <citation type="submission" date="2016-11" db="EMBL/GenBank/DDBJ databases">
        <authorList>
            <person name="Jaros S."/>
            <person name="Januszkiewicz K."/>
            <person name="Wedrychowicz H."/>
        </authorList>
    </citation>
    <scope>NUCLEOTIDE SEQUENCE [LARGE SCALE GENOMIC DNA]</scope>
    <source>
        <strain evidence="2 3">DSM 21120</strain>
    </source>
</reference>
<dbReference type="PRINTS" id="PR00111">
    <property type="entry name" value="ABHYDROLASE"/>
</dbReference>
<proteinExistence type="predicted"/>
<sequence length="270" mass="30564">MLNLKNGSVELKNTNMNYVSFGMGSEILIIIPGLGDSFVTVRGKAIVMAFAYRKFARKYRVYMFSRKNCLGKGYSTRDMARDQVEAMRELGIESANFLGVSQGGMISQYIAIDYPNVVKKLILAVTMSRKNEIVEKVIGSWIKMAENKDYKSIVLDIAEKSYSEKFLKKYRLIYPVLGIVGKPKDFTRFFIEANSCINHNSYDELDKIKCPTLIIGGDEDKIVGPDASIELSEKIVGSELFMYRGLGHGTYEEAKDFEDRIIIFLSLNKN</sequence>
<evidence type="ECO:0000313" key="2">
    <source>
        <dbReference type="EMBL" id="SHH58669.1"/>
    </source>
</evidence>
<dbReference type="Gene3D" id="3.40.50.1820">
    <property type="entry name" value="alpha/beta hydrolase"/>
    <property type="match status" value="1"/>
</dbReference>
<dbReference type="SUPFAM" id="SSF53474">
    <property type="entry name" value="alpha/beta-Hydrolases"/>
    <property type="match status" value="1"/>
</dbReference>
<evidence type="ECO:0000313" key="3">
    <source>
        <dbReference type="Proteomes" id="UP000184032"/>
    </source>
</evidence>
<dbReference type="AlphaFoldDB" id="A0A1M5U6T6"/>
<dbReference type="PANTHER" id="PTHR43433:SF5">
    <property type="entry name" value="AB HYDROLASE-1 DOMAIN-CONTAINING PROTEIN"/>
    <property type="match status" value="1"/>
</dbReference>
<organism evidence="2 3">
    <name type="scientific">Anaerosphaera aminiphila DSM 21120</name>
    <dbReference type="NCBI Taxonomy" id="1120995"/>
    <lineage>
        <taxon>Bacteria</taxon>
        <taxon>Bacillati</taxon>
        <taxon>Bacillota</taxon>
        <taxon>Tissierellia</taxon>
        <taxon>Tissierellales</taxon>
        <taxon>Peptoniphilaceae</taxon>
        <taxon>Anaerosphaera</taxon>
    </lineage>
</organism>
<feature type="domain" description="AB hydrolase-1" evidence="1">
    <location>
        <begin position="28"/>
        <end position="132"/>
    </location>
</feature>
<dbReference type="RefSeq" id="WP_234945654.1">
    <property type="nucleotide sequence ID" value="NZ_FQXI01000014.1"/>
</dbReference>
<dbReference type="InterPro" id="IPR050471">
    <property type="entry name" value="AB_hydrolase"/>
</dbReference>
<gene>
    <name evidence="2" type="ORF">SAMN02745245_01675</name>
</gene>
<dbReference type="STRING" id="1120995.SAMN02745245_01675"/>
<evidence type="ECO:0000259" key="1">
    <source>
        <dbReference type="Pfam" id="PF00561"/>
    </source>
</evidence>
<dbReference type="InterPro" id="IPR000073">
    <property type="entry name" value="AB_hydrolase_1"/>
</dbReference>
<name>A0A1M5U6T6_9FIRM</name>
<dbReference type="Proteomes" id="UP000184032">
    <property type="component" value="Unassembled WGS sequence"/>
</dbReference>
<keyword evidence="3" id="KW-1185">Reference proteome</keyword>
<dbReference type="PANTHER" id="PTHR43433">
    <property type="entry name" value="HYDROLASE, ALPHA/BETA FOLD FAMILY PROTEIN"/>
    <property type="match status" value="1"/>
</dbReference>
<dbReference type="EMBL" id="FQXI01000014">
    <property type="protein sequence ID" value="SHH58669.1"/>
    <property type="molecule type" value="Genomic_DNA"/>
</dbReference>
<dbReference type="Pfam" id="PF00561">
    <property type="entry name" value="Abhydrolase_1"/>
    <property type="match status" value="1"/>
</dbReference>
<protein>
    <submittedName>
        <fullName evidence="2">Pimeloyl-ACP methyl ester carboxylesterase</fullName>
    </submittedName>
</protein>
<dbReference type="InterPro" id="IPR029058">
    <property type="entry name" value="AB_hydrolase_fold"/>
</dbReference>
<accession>A0A1M5U6T6</accession>